<dbReference type="RefSeq" id="XP_073555926.1">
    <property type="nucleotide sequence ID" value="XM_073705686.1"/>
</dbReference>
<comment type="caution">
    <text evidence="2">The sequence shown here is derived from an EMBL/GenBank/DDBJ whole genome shotgun (WGS) entry which is preliminary data.</text>
</comment>
<dbReference type="Gene3D" id="3.40.50.300">
    <property type="entry name" value="P-loop containing nucleotide triphosphate hydrolases"/>
    <property type="match status" value="1"/>
</dbReference>
<dbReference type="GeneID" id="300580136"/>
<protein>
    <recommendedName>
        <fullName evidence="1">ATPase AAA-type core domain-containing protein</fullName>
    </recommendedName>
</protein>
<evidence type="ECO:0000313" key="3">
    <source>
        <dbReference type="Proteomes" id="UP001642720"/>
    </source>
</evidence>
<proteinExistence type="predicted"/>
<evidence type="ECO:0000259" key="1">
    <source>
        <dbReference type="Pfam" id="PF00004"/>
    </source>
</evidence>
<dbReference type="InterPro" id="IPR027417">
    <property type="entry name" value="P-loop_NTPase"/>
</dbReference>
<name>A0ABY2GX01_9HYPO</name>
<accession>A0ABY2GX01</accession>
<reference evidence="2 3" key="1">
    <citation type="submission" date="2018-01" db="EMBL/GenBank/DDBJ databases">
        <title>Genome characterization of the sugarcane-associated fungus Trichoderma ghanense CCMA-1212 and their application in lignocelulose bioconversion.</title>
        <authorList>
            <person name="Steindorff A.S."/>
            <person name="Mendes T.D."/>
            <person name="Vilela E.S.D."/>
            <person name="Rodrigues D.S."/>
            <person name="Formighieri E.F."/>
            <person name="Melo I.S."/>
            <person name="Favaro L.C.L."/>
        </authorList>
    </citation>
    <scope>NUCLEOTIDE SEQUENCE [LARGE SCALE GENOMIC DNA]</scope>
    <source>
        <strain evidence="2 3">CCMA-1212</strain>
    </source>
</reference>
<gene>
    <name evidence="2" type="ORF">CCMA1212_008560</name>
</gene>
<dbReference type="PANTHER" id="PTHR46411:SF2">
    <property type="entry name" value="AAA+ ATPASE DOMAIN-CONTAINING PROTEIN"/>
    <property type="match status" value="1"/>
</dbReference>
<feature type="domain" description="ATPase AAA-type core" evidence="1">
    <location>
        <begin position="79"/>
        <end position="174"/>
    </location>
</feature>
<dbReference type="InterPro" id="IPR003959">
    <property type="entry name" value="ATPase_AAA_core"/>
</dbReference>
<organism evidence="2 3">
    <name type="scientific">Trichoderma ghanense</name>
    <dbReference type="NCBI Taxonomy" id="65468"/>
    <lineage>
        <taxon>Eukaryota</taxon>
        <taxon>Fungi</taxon>
        <taxon>Dikarya</taxon>
        <taxon>Ascomycota</taxon>
        <taxon>Pezizomycotina</taxon>
        <taxon>Sordariomycetes</taxon>
        <taxon>Hypocreomycetidae</taxon>
        <taxon>Hypocreales</taxon>
        <taxon>Hypocreaceae</taxon>
        <taxon>Trichoderma</taxon>
    </lineage>
</organism>
<evidence type="ECO:0000313" key="2">
    <source>
        <dbReference type="EMBL" id="TFA99724.1"/>
    </source>
</evidence>
<dbReference type="EMBL" id="PPTA01000013">
    <property type="protein sequence ID" value="TFA99724.1"/>
    <property type="molecule type" value="Genomic_DNA"/>
</dbReference>
<sequence>MIRPEHSIVHILGEKKWMWLRSEELQDVEWNTNAFEFLRLEPLTQGLIESLVKGRESGSISFDDVIAGKGQGLIFLLHGPLYSVTGGELSTAVDRVEERLSNIFELTRRWNAVSLLDEADVLLCKRNSAEMDRNAVVAVFLRKLDYFQSVLFLTTNRKDDFDDAFKSRIHVTITYPALSPASQSAIWRDLIKKNKLQTDGSWTGEVFTELGLLSLNGRTMENLLRTASAYARADGGKLTARHTYPYHGQN</sequence>
<keyword evidence="3" id="KW-1185">Reference proteome</keyword>
<dbReference type="SUPFAM" id="SSF52540">
    <property type="entry name" value="P-loop containing nucleoside triphosphate hydrolases"/>
    <property type="match status" value="1"/>
</dbReference>
<dbReference type="Pfam" id="PF00004">
    <property type="entry name" value="AAA"/>
    <property type="match status" value="1"/>
</dbReference>
<dbReference type="Proteomes" id="UP001642720">
    <property type="component" value="Unassembled WGS sequence"/>
</dbReference>
<dbReference type="PANTHER" id="PTHR46411">
    <property type="entry name" value="FAMILY ATPASE, PUTATIVE-RELATED"/>
    <property type="match status" value="1"/>
</dbReference>